<keyword evidence="1" id="KW-1133">Transmembrane helix</keyword>
<feature type="transmembrane region" description="Helical" evidence="1">
    <location>
        <begin position="234"/>
        <end position="253"/>
    </location>
</feature>
<protein>
    <submittedName>
        <fullName evidence="2">Uncharacterized protein</fullName>
    </submittedName>
</protein>
<feature type="transmembrane region" description="Helical" evidence="1">
    <location>
        <begin position="178"/>
        <end position="199"/>
    </location>
</feature>
<name>A0A6C0D007_9ZZZZ</name>
<evidence type="ECO:0000313" key="2">
    <source>
        <dbReference type="EMBL" id="QHT09239.1"/>
    </source>
</evidence>
<dbReference type="AlphaFoldDB" id="A0A6C0D007"/>
<feature type="transmembrane region" description="Helical" evidence="1">
    <location>
        <begin position="273"/>
        <end position="294"/>
    </location>
</feature>
<organism evidence="2">
    <name type="scientific">viral metagenome</name>
    <dbReference type="NCBI Taxonomy" id="1070528"/>
    <lineage>
        <taxon>unclassified sequences</taxon>
        <taxon>metagenomes</taxon>
        <taxon>organismal metagenomes</taxon>
    </lineage>
</organism>
<proteinExistence type="predicted"/>
<evidence type="ECO:0000256" key="1">
    <source>
        <dbReference type="SAM" id="Phobius"/>
    </source>
</evidence>
<accession>A0A6C0D007</accession>
<keyword evidence="1" id="KW-0472">Membrane</keyword>
<reference evidence="2" key="1">
    <citation type="journal article" date="2020" name="Nature">
        <title>Giant virus diversity and host interactions through global metagenomics.</title>
        <authorList>
            <person name="Schulz F."/>
            <person name="Roux S."/>
            <person name="Paez-Espino D."/>
            <person name="Jungbluth S."/>
            <person name="Walsh D.A."/>
            <person name="Denef V.J."/>
            <person name="McMahon K.D."/>
            <person name="Konstantinidis K.T."/>
            <person name="Eloe-Fadrosh E.A."/>
            <person name="Kyrpides N.C."/>
            <person name="Woyke T."/>
        </authorList>
    </citation>
    <scope>NUCLEOTIDE SEQUENCE</scope>
    <source>
        <strain evidence="2">GVMAG-M-3300023110-24</strain>
    </source>
</reference>
<sequence length="331" mass="38756">MYEYYVNIIMLIIMCSLYRYTSNYLWDKIVLGTTFNKLGLNRMGNELNINRFNIHKGSYGSILNQMKLMNNYEHFNNHILDKIRDNPNSTEFYNNFSNRVNEYNKSFNPVNIRSRYSNMINDIRQRGRNAIGSRLDEMRQQGRNAIGSRLDEMRQRVGGDTISNIENALMPKNPIYIFLYWIGMFVIMYIGSLFGVLIVNSVKTLMDDNSNASSSLERIKDNVSSYISQNNWTIIFKISIFCILHCLFDFLQYDAYIVPGVGEIVEIIERIPIIWSIIWGVLVMSIFYSIISLANSNPECKDNKYKERCIPAFGTMKCPEEEPSWSCWFRI</sequence>
<keyword evidence="1" id="KW-0812">Transmembrane</keyword>
<dbReference type="EMBL" id="MN739508">
    <property type="protein sequence ID" value="QHT09239.1"/>
    <property type="molecule type" value="Genomic_DNA"/>
</dbReference>